<evidence type="ECO:0000256" key="2">
    <source>
        <dbReference type="SAM" id="MobiDB-lite"/>
    </source>
</evidence>
<reference evidence="4 5" key="1">
    <citation type="submission" date="2018-01" db="EMBL/GenBank/DDBJ databases">
        <title>Genome sequence of a Cantenovulum-like bacteria.</title>
        <authorList>
            <person name="Tan W.R."/>
            <person name="Lau N.-S."/>
            <person name="Go F."/>
            <person name="Amirul A.-A.A."/>
        </authorList>
    </citation>
    <scope>NUCLEOTIDE SEQUENCE [LARGE SCALE GENOMIC DNA]</scope>
    <source>
        <strain evidence="4 5">CCB-QB4</strain>
    </source>
</reference>
<dbReference type="EMBL" id="CP026604">
    <property type="protein sequence ID" value="AWB65337.1"/>
    <property type="molecule type" value="Genomic_DNA"/>
</dbReference>
<gene>
    <name evidence="4" type="ORF">C2869_02270</name>
</gene>
<dbReference type="Proteomes" id="UP000244441">
    <property type="component" value="Chromosome"/>
</dbReference>
<accession>A0A2S0VM81</accession>
<evidence type="ECO:0000256" key="3">
    <source>
        <dbReference type="SAM" id="SignalP"/>
    </source>
</evidence>
<evidence type="ECO:0000313" key="5">
    <source>
        <dbReference type="Proteomes" id="UP000244441"/>
    </source>
</evidence>
<proteinExistence type="predicted"/>
<feature type="region of interest" description="Disordered" evidence="2">
    <location>
        <begin position="481"/>
        <end position="522"/>
    </location>
</feature>
<dbReference type="RefSeq" id="WP_108601414.1">
    <property type="nucleotide sequence ID" value="NZ_CP026604.1"/>
</dbReference>
<name>A0A2S0VM81_9ALTE</name>
<feature type="coiled-coil region" evidence="1">
    <location>
        <begin position="178"/>
        <end position="205"/>
    </location>
</feature>
<keyword evidence="5" id="KW-1185">Reference proteome</keyword>
<dbReference type="PROSITE" id="PS51257">
    <property type="entry name" value="PROKAR_LIPOPROTEIN"/>
    <property type="match status" value="1"/>
</dbReference>
<protein>
    <recommendedName>
        <fullName evidence="6">Lipoprotein</fullName>
    </recommendedName>
</protein>
<keyword evidence="1" id="KW-0175">Coiled coil</keyword>
<dbReference type="OrthoDB" id="6222696at2"/>
<evidence type="ECO:0000256" key="1">
    <source>
        <dbReference type="SAM" id="Coils"/>
    </source>
</evidence>
<feature type="signal peptide" evidence="3">
    <location>
        <begin position="1"/>
        <end position="23"/>
    </location>
</feature>
<feature type="chain" id="PRO_5015707431" description="Lipoprotein" evidence="3">
    <location>
        <begin position="24"/>
        <end position="522"/>
    </location>
</feature>
<feature type="coiled-coil region" evidence="1">
    <location>
        <begin position="348"/>
        <end position="403"/>
    </location>
</feature>
<dbReference type="KEGG" id="cate:C2869_02270"/>
<keyword evidence="3" id="KW-0732">Signal</keyword>
<sequence length="522" mass="56671">MRIAKTAVALSAAVLIVSCSSTSKNSASSSAAASNSTQQSAKQKYLNEAREVLDGFKVKLADDSLNDLSYFAPKPLALAKKKFKDAMEEYDDIAKGGGSLLNIFTSEEEEALEAKKEIIKLVATAESELNKAKKIRESAKTILGDVFSRRDYLKQLNVTKIYPKTFQKLNNEIDGMVKDIAEGEIERATKEQAKMSAELLALEVKTVKYIELNELNEQIASYKKAKIDDALPRTFQGLVNARNTADAVISADPRAKEAIKTAVDKVKFEIAHLKHLHKAYKELASTKKTSYELYLIAAENNLHTIASAMQLGDLRNIAMKDQADAIADKANQLLTEVELAKSNAAAKLDSSANAQDKLQQENAALKTELNGVNAKLTKINDELKVLLTEKAGLQSQVKQQQVELIKLKSMNEVLLPLAKKQSNEQQETPQNQVVVVTPAATQAETPVAASQVVEQTQDLKAETEQAKKEVKQLQQAVEDAEEAAAEAIEAAQTAAENAQQATDDAESATEAALKAAESAAAN</sequence>
<evidence type="ECO:0008006" key="6">
    <source>
        <dbReference type="Google" id="ProtNLM"/>
    </source>
</evidence>
<organism evidence="4 5">
    <name type="scientific">Saccharobesus litoralis</name>
    <dbReference type="NCBI Taxonomy" id="2172099"/>
    <lineage>
        <taxon>Bacteria</taxon>
        <taxon>Pseudomonadati</taxon>
        <taxon>Pseudomonadota</taxon>
        <taxon>Gammaproteobacteria</taxon>
        <taxon>Alteromonadales</taxon>
        <taxon>Alteromonadaceae</taxon>
        <taxon>Saccharobesus</taxon>
    </lineage>
</organism>
<feature type="compositionally biased region" description="Low complexity" evidence="2">
    <location>
        <begin position="485"/>
        <end position="522"/>
    </location>
</feature>
<evidence type="ECO:0000313" key="4">
    <source>
        <dbReference type="EMBL" id="AWB65337.1"/>
    </source>
</evidence>
<dbReference type="AlphaFoldDB" id="A0A2S0VM81"/>